<keyword evidence="2" id="KW-1185">Reference proteome</keyword>
<evidence type="ECO:0000313" key="2">
    <source>
        <dbReference type="Proteomes" id="UP000221165"/>
    </source>
</evidence>
<dbReference type="RefSeq" id="XP_067921187.1">
    <property type="nucleotide sequence ID" value="XM_068066836.1"/>
</dbReference>
<dbReference type="EMBL" id="MIGC01003422">
    <property type="protein sequence ID" value="PHJ19487.1"/>
    <property type="molecule type" value="Genomic_DNA"/>
</dbReference>
<comment type="caution">
    <text evidence="1">The sequence shown here is derived from an EMBL/GenBank/DDBJ whole genome shotgun (WGS) entry which is preliminary data.</text>
</comment>
<reference evidence="1 2" key="1">
    <citation type="journal article" date="2017" name="Int. J. Parasitol.">
        <title>The genome of the protozoan parasite Cystoisospora suis and a reverse vaccinology approach to identify vaccine candidates.</title>
        <authorList>
            <person name="Palmieri N."/>
            <person name="Shrestha A."/>
            <person name="Ruttkowski B."/>
            <person name="Beck T."/>
            <person name="Vogl C."/>
            <person name="Tomley F."/>
            <person name="Blake D.P."/>
            <person name="Joachim A."/>
        </authorList>
    </citation>
    <scope>NUCLEOTIDE SEQUENCE [LARGE SCALE GENOMIC DNA]</scope>
    <source>
        <strain evidence="1 2">Wien I</strain>
    </source>
</reference>
<name>A0A2C6KPL3_9APIC</name>
<organism evidence="1 2">
    <name type="scientific">Cystoisospora suis</name>
    <dbReference type="NCBI Taxonomy" id="483139"/>
    <lineage>
        <taxon>Eukaryota</taxon>
        <taxon>Sar</taxon>
        <taxon>Alveolata</taxon>
        <taxon>Apicomplexa</taxon>
        <taxon>Conoidasida</taxon>
        <taxon>Coccidia</taxon>
        <taxon>Eucoccidiorida</taxon>
        <taxon>Eimeriorina</taxon>
        <taxon>Sarcocystidae</taxon>
        <taxon>Cystoisospora</taxon>
    </lineage>
</organism>
<gene>
    <name evidence="1" type="ORF">CSUI_006683</name>
</gene>
<sequence>MLRPLVPRGKPGVCFYPCLVWRRDSCFSLTSEWMATYETAPVGLGSFCHPDDVFPAFVLRDRWTSWLLMGQSAPSLPVCVSVLSIDVDL</sequence>
<dbReference type="AlphaFoldDB" id="A0A2C6KPL3"/>
<dbReference type="GeneID" id="94430047"/>
<accession>A0A2C6KPL3</accession>
<protein>
    <submittedName>
        <fullName evidence="1">Uncharacterized protein</fullName>
    </submittedName>
</protein>
<evidence type="ECO:0000313" key="1">
    <source>
        <dbReference type="EMBL" id="PHJ19487.1"/>
    </source>
</evidence>
<dbReference type="VEuPathDB" id="ToxoDB:CSUI_006683"/>
<dbReference type="Proteomes" id="UP000221165">
    <property type="component" value="Unassembled WGS sequence"/>
</dbReference>
<proteinExistence type="predicted"/>